<name>A0A0M3JBN1_ANISI</name>
<reference evidence="1 2" key="2">
    <citation type="submission" date="2018-11" db="EMBL/GenBank/DDBJ databases">
        <authorList>
            <consortium name="Pathogen Informatics"/>
        </authorList>
    </citation>
    <scope>NUCLEOTIDE SEQUENCE [LARGE SCALE GENOMIC DNA]</scope>
</reference>
<evidence type="ECO:0000313" key="3">
    <source>
        <dbReference type="WBParaSite" id="ASIM_0000500701-mRNA-1"/>
    </source>
</evidence>
<dbReference type="AlphaFoldDB" id="A0A0M3JBN1"/>
<proteinExistence type="predicted"/>
<evidence type="ECO:0000313" key="1">
    <source>
        <dbReference type="EMBL" id="VDK24539.1"/>
    </source>
</evidence>
<keyword evidence="2" id="KW-1185">Reference proteome</keyword>
<accession>A0A0M3JBN1</accession>
<dbReference type="EMBL" id="UYRR01008835">
    <property type="protein sequence ID" value="VDK24539.1"/>
    <property type="molecule type" value="Genomic_DNA"/>
</dbReference>
<reference evidence="3" key="1">
    <citation type="submission" date="2017-02" db="UniProtKB">
        <authorList>
            <consortium name="WormBaseParasite"/>
        </authorList>
    </citation>
    <scope>IDENTIFICATION</scope>
</reference>
<gene>
    <name evidence="1" type="ORF">ASIM_LOCUS4815</name>
</gene>
<sequence length="102" mass="12263">MRCTTFMLSLIWRRSQNPCRSFSSASSAKRTLTDVNSRPDLDFDYLLDSRNLATIRENIKQRKGIGDIDLVHRLWHEIEQYPTRRERDVDEYQKLWDEVRCV</sequence>
<evidence type="ECO:0000313" key="2">
    <source>
        <dbReference type="Proteomes" id="UP000267096"/>
    </source>
</evidence>
<dbReference type="WBParaSite" id="ASIM_0000500701-mRNA-1">
    <property type="protein sequence ID" value="ASIM_0000500701-mRNA-1"/>
    <property type="gene ID" value="ASIM_0000500701"/>
</dbReference>
<dbReference type="Proteomes" id="UP000267096">
    <property type="component" value="Unassembled WGS sequence"/>
</dbReference>
<protein>
    <submittedName>
        <fullName evidence="1 3">Uncharacterized protein</fullName>
    </submittedName>
</protein>
<dbReference type="OrthoDB" id="10264585at2759"/>
<organism evidence="3">
    <name type="scientific">Anisakis simplex</name>
    <name type="common">Herring worm</name>
    <dbReference type="NCBI Taxonomy" id="6269"/>
    <lineage>
        <taxon>Eukaryota</taxon>
        <taxon>Metazoa</taxon>
        <taxon>Ecdysozoa</taxon>
        <taxon>Nematoda</taxon>
        <taxon>Chromadorea</taxon>
        <taxon>Rhabditida</taxon>
        <taxon>Spirurina</taxon>
        <taxon>Ascaridomorpha</taxon>
        <taxon>Ascaridoidea</taxon>
        <taxon>Anisakidae</taxon>
        <taxon>Anisakis</taxon>
        <taxon>Anisakis simplex complex</taxon>
    </lineage>
</organism>